<keyword evidence="14" id="KW-1185">Reference proteome</keyword>
<name>A0A1T4NXR4_9FIRM</name>
<evidence type="ECO:0000256" key="4">
    <source>
        <dbReference type="ARBA" id="ARBA00022692"/>
    </source>
</evidence>
<dbReference type="AlphaFoldDB" id="A0A1T4NXR4"/>
<dbReference type="RefSeq" id="WP_078810412.1">
    <property type="nucleotide sequence ID" value="NZ_FUWM01000016.1"/>
</dbReference>
<keyword evidence="3" id="KW-0145">Chemotaxis</keyword>
<dbReference type="PRINTS" id="PR00260">
    <property type="entry name" value="CHEMTRNSDUCR"/>
</dbReference>
<dbReference type="GO" id="GO:0007165">
    <property type="term" value="P:signal transduction"/>
    <property type="evidence" value="ECO:0007669"/>
    <property type="project" value="UniProtKB-KW"/>
</dbReference>
<dbReference type="SMART" id="SM00283">
    <property type="entry name" value="MA"/>
    <property type="match status" value="1"/>
</dbReference>
<dbReference type="SUPFAM" id="SSF103190">
    <property type="entry name" value="Sensory domain-like"/>
    <property type="match status" value="1"/>
</dbReference>
<evidence type="ECO:0000256" key="8">
    <source>
        <dbReference type="ARBA" id="ARBA00029447"/>
    </source>
</evidence>
<dbReference type="PROSITE" id="PS50111">
    <property type="entry name" value="CHEMOTAXIS_TRANSDUC_2"/>
    <property type="match status" value="1"/>
</dbReference>
<dbReference type="CDD" id="cd12912">
    <property type="entry name" value="PDC2_MCP_like"/>
    <property type="match status" value="1"/>
</dbReference>
<comment type="similarity">
    <text evidence="8">Belongs to the methyl-accepting chemotaxis (MCP) protein family.</text>
</comment>
<dbReference type="Pfam" id="PF02743">
    <property type="entry name" value="dCache_1"/>
    <property type="match status" value="1"/>
</dbReference>
<dbReference type="GO" id="GO:0004888">
    <property type="term" value="F:transmembrane signaling receptor activity"/>
    <property type="evidence" value="ECO:0007669"/>
    <property type="project" value="InterPro"/>
</dbReference>
<accession>A0A1T4NXR4</accession>
<dbReference type="InterPro" id="IPR029151">
    <property type="entry name" value="Sensor-like_sf"/>
</dbReference>
<dbReference type="Pfam" id="PF00015">
    <property type="entry name" value="MCPsignal"/>
    <property type="match status" value="1"/>
</dbReference>
<evidence type="ECO:0000256" key="9">
    <source>
        <dbReference type="PROSITE-ProRule" id="PRU00284"/>
    </source>
</evidence>
<dbReference type="Pfam" id="PF00672">
    <property type="entry name" value="HAMP"/>
    <property type="match status" value="1"/>
</dbReference>
<sequence length="628" mass="69394">MQSQQDELKNKVKFRNSLMAKVNGTMIIMLIIFISILGVIINTSVSKEITNLARARNLEVATSLQIEANAFFDKAENTVQLISHRKEIKTLNKSEMLRIFKKIKTDQTYFDALYLGTTTGEMILHPKADLPESFDPRSRPWYKKAKNENTLIWSDVYLDATSKKPIITVAMPIHNSNDEFVGILGGDISLETLSQKVASRKIGKSGYAYMINNKGEIIAHPNKKMVEEQFNVNKLFDAKSILNKDQGSIEYEDNGFSKLASYVSINRINGAIFAQAPFKQIYAQKDKLGWLIFIYSIIIVTVLGVTLYFINTKYLLKPINNLINKISKVAKGDFTIQTKTGRKDEIGQLEAALDKMSTNLKNIIIKLSGTIEELSAYSEELSASAEEGNATIETTNNLLEEMSSNIQQISASAQEVTSVAQETSSQAKIGGNNINDTVGSIQEINEAVGGTVKVINNLDNNSQEIGQIVELITDIAEQTNLLALNAAIEAARAGEHGQGFAVVAEEIRELAEETAKATDEITTLVKQTQKQSNNGLESVKQVEVKAKEGKEIAVETGEVFKKIESSIDQTSDYIQQTANSTQNLAQNSDQIMTASQDISNMSQEVTNSAQELATMAQELQNLVEQFEV</sequence>
<proteinExistence type="inferred from homology"/>
<keyword evidence="5 10" id="KW-1133">Transmembrane helix</keyword>
<dbReference type="Gene3D" id="1.10.287.950">
    <property type="entry name" value="Methyl-accepting chemotaxis protein"/>
    <property type="match status" value="1"/>
</dbReference>
<feature type="transmembrane region" description="Helical" evidence="10">
    <location>
        <begin position="20"/>
        <end position="41"/>
    </location>
</feature>
<dbReference type="CDD" id="cd06225">
    <property type="entry name" value="HAMP"/>
    <property type="match status" value="1"/>
</dbReference>
<dbReference type="STRING" id="142842.SAMN02745118_01978"/>
<evidence type="ECO:0000256" key="5">
    <source>
        <dbReference type="ARBA" id="ARBA00022989"/>
    </source>
</evidence>
<dbReference type="PANTHER" id="PTHR32089:SF112">
    <property type="entry name" value="LYSOZYME-LIKE PROTEIN-RELATED"/>
    <property type="match status" value="1"/>
</dbReference>
<dbReference type="OrthoDB" id="13222at2"/>
<organism evidence="13 14">
    <name type="scientific">Selenihalanaerobacter shriftii</name>
    <dbReference type="NCBI Taxonomy" id="142842"/>
    <lineage>
        <taxon>Bacteria</taxon>
        <taxon>Bacillati</taxon>
        <taxon>Bacillota</taxon>
        <taxon>Clostridia</taxon>
        <taxon>Halanaerobiales</taxon>
        <taxon>Halobacteroidaceae</taxon>
        <taxon>Selenihalanaerobacter</taxon>
    </lineage>
</organism>
<comment type="subcellular location">
    <subcellularLocation>
        <location evidence="1">Cell membrane</location>
        <topology evidence="1">Multi-pass membrane protein</topology>
    </subcellularLocation>
</comment>
<evidence type="ECO:0000256" key="3">
    <source>
        <dbReference type="ARBA" id="ARBA00022500"/>
    </source>
</evidence>
<keyword evidence="7 9" id="KW-0807">Transducer</keyword>
<gene>
    <name evidence="13" type="ORF">SAMN02745118_01978</name>
</gene>
<evidence type="ECO:0000256" key="10">
    <source>
        <dbReference type="SAM" id="Phobius"/>
    </source>
</evidence>
<dbReference type="InterPro" id="IPR003660">
    <property type="entry name" value="HAMP_dom"/>
</dbReference>
<evidence type="ECO:0000313" key="14">
    <source>
        <dbReference type="Proteomes" id="UP000190625"/>
    </source>
</evidence>
<dbReference type="PANTHER" id="PTHR32089">
    <property type="entry name" value="METHYL-ACCEPTING CHEMOTAXIS PROTEIN MCPB"/>
    <property type="match status" value="1"/>
</dbReference>
<dbReference type="CDD" id="cd18773">
    <property type="entry name" value="PDC1_HK_sensor"/>
    <property type="match status" value="1"/>
</dbReference>
<evidence type="ECO:0000259" key="11">
    <source>
        <dbReference type="PROSITE" id="PS50111"/>
    </source>
</evidence>
<dbReference type="InterPro" id="IPR004090">
    <property type="entry name" value="Chemotax_Me-accpt_rcpt"/>
</dbReference>
<dbReference type="CDD" id="cd11386">
    <property type="entry name" value="MCP_signal"/>
    <property type="match status" value="1"/>
</dbReference>
<evidence type="ECO:0000256" key="2">
    <source>
        <dbReference type="ARBA" id="ARBA00022475"/>
    </source>
</evidence>
<evidence type="ECO:0000256" key="6">
    <source>
        <dbReference type="ARBA" id="ARBA00023136"/>
    </source>
</evidence>
<keyword evidence="2" id="KW-1003">Cell membrane</keyword>
<dbReference type="PROSITE" id="PS50885">
    <property type="entry name" value="HAMP"/>
    <property type="match status" value="1"/>
</dbReference>
<evidence type="ECO:0000259" key="12">
    <source>
        <dbReference type="PROSITE" id="PS50885"/>
    </source>
</evidence>
<evidence type="ECO:0000256" key="1">
    <source>
        <dbReference type="ARBA" id="ARBA00004651"/>
    </source>
</evidence>
<reference evidence="14" key="1">
    <citation type="submission" date="2017-02" db="EMBL/GenBank/DDBJ databases">
        <authorList>
            <person name="Varghese N."/>
            <person name="Submissions S."/>
        </authorList>
    </citation>
    <scope>NUCLEOTIDE SEQUENCE [LARGE SCALE GENOMIC DNA]</scope>
    <source>
        <strain evidence="14">ATCC BAA-73</strain>
    </source>
</reference>
<dbReference type="InterPro" id="IPR033479">
    <property type="entry name" value="dCache_1"/>
</dbReference>
<dbReference type="GO" id="GO:0005886">
    <property type="term" value="C:plasma membrane"/>
    <property type="evidence" value="ECO:0007669"/>
    <property type="project" value="UniProtKB-SubCell"/>
</dbReference>
<dbReference type="FunFam" id="1.10.287.950:FF:000001">
    <property type="entry name" value="Methyl-accepting chemotaxis sensory transducer"/>
    <property type="match status" value="1"/>
</dbReference>
<dbReference type="Proteomes" id="UP000190625">
    <property type="component" value="Unassembled WGS sequence"/>
</dbReference>
<feature type="transmembrane region" description="Helical" evidence="10">
    <location>
        <begin position="288"/>
        <end position="310"/>
    </location>
</feature>
<keyword evidence="4 10" id="KW-0812">Transmembrane</keyword>
<dbReference type="EMBL" id="FUWM01000016">
    <property type="protein sequence ID" value="SJZ84064.1"/>
    <property type="molecule type" value="Genomic_DNA"/>
</dbReference>
<dbReference type="GO" id="GO:0006935">
    <property type="term" value="P:chemotaxis"/>
    <property type="evidence" value="ECO:0007669"/>
    <property type="project" value="UniProtKB-KW"/>
</dbReference>
<dbReference type="SUPFAM" id="SSF58104">
    <property type="entry name" value="Methyl-accepting chemotaxis protein (MCP) signaling domain"/>
    <property type="match status" value="1"/>
</dbReference>
<dbReference type="InterPro" id="IPR004089">
    <property type="entry name" value="MCPsignal_dom"/>
</dbReference>
<dbReference type="SMART" id="SM00304">
    <property type="entry name" value="HAMP"/>
    <property type="match status" value="1"/>
</dbReference>
<evidence type="ECO:0000313" key="13">
    <source>
        <dbReference type="EMBL" id="SJZ84064.1"/>
    </source>
</evidence>
<evidence type="ECO:0000256" key="7">
    <source>
        <dbReference type="ARBA" id="ARBA00023224"/>
    </source>
</evidence>
<keyword evidence="6 10" id="KW-0472">Membrane</keyword>
<feature type="domain" description="Methyl-accepting transducer" evidence="11">
    <location>
        <begin position="363"/>
        <end position="599"/>
    </location>
</feature>
<dbReference type="Gene3D" id="3.30.450.20">
    <property type="entry name" value="PAS domain"/>
    <property type="match status" value="2"/>
</dbReference>
<protein>
    <submittedName>
        <fullName evidence="13">Methyl-accepting chemotaxis protein</fullName>
    </submittedName>
</protein>
<feature type="domain" description="HAMP" evidence="12">
    <location>
        <begin position="313"/>
        <end position="365"/>
    </location>
</feature>